<dbReference type="RefSeq" id="WP_204910707.1">
    <property type="nucleotide sequence ID" value="NZ_BAAAYR010000002.1"/>
</dbReference>
<keyword evidence="2" id="KW-1185">Reference proteome</keyword>
<proteinExistence type="predicted"/>
<name>A0ABP6XES4_9ACTN</name>
<comment type="caution">
    <text evidence="1">The sequence shown here is derived from an EMBL/GenBank/DDBJ whole genome shotgun (WGS) entry which is preliminary data.</text>
</comment>
<reference evidence="2" key="1">
    <citation type="journal article" date="2019" name="Int. J. Syst. Evol. Microbiol.">
        <title>The Global Catalogue of Microorganisms (GCM) 10K type strain sequencing project: providing services to taxonomists for standard genome sequencing and annotation.</title>
        <authorList>
            <consortium name="The Broad Institute Genomics Platform"/>
            <consortium name="The Broad Institute Genome Sequencing Center for Infectious Disease"/>
            <person name="Wu L."/>
            <person name="Ma J."/>
        </authorList>
    </citation>
    <scope>NUCLEOTIDE SEQUENCE [LARGE SCALE GENOMIC DNA]</scope>
    <source>
        <strain evidence="2">JCM 16540</strain>
    </source>
</reference>
<protein>
    <submittedName>
        <fullName evidence="1">Uncharacterized protein</fullName>
    </submittedName>
</protein>
<dbReference type="EMBL" id="BAAAYR010000002">
    <property type="protein sequence ID" value="GAA3565158.1"/>
    <property type="molecule type" value="Genomic_DNA"/>
</dbReference>
<gene>
    <name evidence="1" type="ORF">GCM10022197_21120</name>
</gene>
<sequence>MEAVLLDDAYAPITSRIGFLRAPLDEAAEGLRAWRAEIHGSARAEPLAGGLPDALGRLEPLTGGVRPRELLVATADPGWTAVFDCGVQGGDQTTTVGFLARRLMVQGVVVLSIPDRKASPGVPDRFGGRQLELFAPIATDFLNYVRTVSVVRDQTRWRFDANGTVQDFEDEDAYRRRKVADRFSPELLVAYAAALGLRPFDADFYPGPAVLVTNPATPPPGAAVVSLAEARRATGL</sequence>
<accession>A0ABP6XES4</accession>
<evidence type="ECO:0000313" key="1">
    <source>
        <dbReference type="EMBL" id="GAA3565158.1"/>
    </source>
</evidence>
<dbReference type="Proteomes" id="UP001500767">
    <property type="component" value="Unassembled WGS sequence"/>
</dbReference>
<evidence type="ECO:0000313" key="2">
    <source>
        <dbReference type="Proteomes" id="UP001500767"/>
    </source>
</evidence>
<organism evidence="1 2">
    <name type="scientific">Microlunatus spumicola</name>
    <dbReference type="NCBI Taxonomy" id="81499"/>
    <lineage>
        <taxon>Bacteria</taxon>
        <taxon>Bacillati</taxon>
        <taxon>Actinomycetota</taxon>
        <taxon>Actinomycetes</taxon>
        <taxon>Propionibacteriales</taxon>
        <taxon>Propionibacteriaceae</taxon>
        <taxon>Microlunatus</taxon>
    </lineage>
</organism>